<feature type="transmembrane region" description="Helical" evidence="6">
    <location>
        <begin position="101"/>
        <end position="120"/>
    </location>
</feature>
<evidence type="ECO:0000256" key="3">
    <source>
        <dbReference type="ARBA" id="ARBA00022989"/>
    </source>
</evidence>
<dbReference type="PROSITE" id="PS50850">
    <property type="entry name" value="MFS"/>
    <property type="match status" value="1"/>
</dbReference>
<evidence type="ECO:0000256" key="1">
    <source>
        <dbReference type="ARBA" id="ARBA00004651"/>
    </source>
</evidence>
<dbReference type="AlphaFoldDB" id="A0A7W8QH06"/>
<evidence type="ECO:0000256" key="6">
    <source>
        <dbReference type="SAM" id="Phobius"/>
    </source>
</evidence>
<dbReference type="Pfam" id="PF07690">
    <property type="entry name" value="MFS_1"/>
    <property type="match status" value="1"/>
</dbReference>
<organism evidence="8 9">
    <name type="scientific">Nocardiopsis composta</name>
    <dbReference type="NCBI Taxonomy" id="157465"/>
    <lineage>
        <taxon>Bacteria</taxon>
        <taxon>Bacillati</taxon>
        <taxon>Actinomycetota</taxon>
        <taxon>Actinomycetes</taxon>
        <taxon>Streptosporangiales</taxon>
        <taxon>Nocardiopsidaceae</taxon>
        <taxon>Nocardiopsis</taxon>
    </lineage>
</organism>
<dbReference type="GO" id="GO:0005886">
    <property type="term" value="C:plasma membrane"/>
    <property type="evidence" value="ECO:0007669"/>
    <property type="project" value="UniProtKB-SubCell"/>
</dbReference>
<keyword evidence="3 6" id="KW-1133">Transmembrane helix</keyword>
<feature type="transmembrane region" description="Helical" evidence="6">
    <location>
        <begin position="332"/>
        <end position="352"/>
    </location>
</feature>
<keyword evidence="4 6" id="KW-0472">Membrane</keyword>
<feature type="transmembrane region" description="Helical" evidence="6">
    <location>
        <begin position="359"/>
        <end position="379"/>
    </location>
</feature>
<gene>
    <name evidence="8" type="ORF">HDA36_000411</name>
</gene>
<dbReference type="PANTHER" id="PTHR42718">
    <property type="entry name" value="MAJOR FACILITATOR SUPERFAMILY MULTIDRUG TRANSPORTER MFSC"/>
    <property type="match status" value="1"/>
</dbReference>
<accession>A0A7W8QH06</accession>
<dbReference type="SUPFAM" id="SSF103473">
    <property type="entry name" value="MFS general substrate transporter"/>
    <property type="match status" value="2"/>
</dbReference>
<dbReference type="InterPro" id="IPR036259">
    <property type="entry name" value="MFS_trans_sf"/>
</dbReference>
<feature type="transmembrane region" description="Helical" evidence="6">
    <location>
        <begin position="159"/>
        <end position="181"/>
    </location>
</feature>
<feature type="transmembrane region" description="Helical" evidence="6">
    <location>
        <begin position="252"/>
        <end position="271"/>
    </location>
</feature>
<dbReference type="Proteomes" id="UP000572635">
    <property type="component" value="Unassembled WGS sequence"/>
</dbReference>
<evidence type="ECO:0000256" key="2">
    <source>
        <dbReference type="ARBA" id="ARBA00022692"/>
    </source>
</evidence>
<comment type="caution">
    <text evidence="8">The sequence shown here is derived from an EMBL/GenBank/DDBJ whole genome shotgun (WGS) entry which is preliminary data.</text>
</comment>
<dbReference type="PRINTS" id="PR01035">
    <property type="entry name" value="TCRTETA"/>
</dbReference>
<feature type="transmembrane region" description="Helical" evidence="6">
    <location>
        <begin position="427"/>
        <end position="451"/>
    </location>
</feature>
<proteinExistence type="predicted"/>
<feature type="transmembrane region" description="Helical" evidence="6">
    <location>
        <begin position="292"/>
        <end position="320"/>
    </location>
</feature>
<dbReference type="GO" id="GO:0022857">
    <property type="term" value="F:transmembrane transporter activity"/>
    <property type="evidence" value="ECO:0007669"/>
    <property type="project" value="InterPro"/>
</dbReference>
<feature type="transmembrane region" description="Helical" evidence="6">
    <location>
        <begin position="193"/>
        <end position="214"/>
    </location>
</feature>
<dbReference type="RefSeq" id="WP_312893461.1">
    <property type="nucleotide sequence ID" value="NZ_BAAAJD010000056.1"/>
</dbReference>
<dbReference type="InterPro" id="IPR020846">
    <property type="entry name" value="MFS_dom"/>
</dbReference>
<dbReference type="InterPro" id="IPR011701">
    <property type="entry name" value="MFS"/>
</dbReference>
<feature type="transmembrane region" description="Helical" evidence="6">
    <location>
        <begin position="226"/>
        <end position="246"/>
    </location>
</feature>
<protein>
    <submittedName>
        <fullName evidence="8">EmrB/QacA subfamily drug resistance transporter</fullName>
    </submittedName>
</protein>
<reference evidence="8 9" key="1">
    <citation type="submission" date="2020-08" db="EMBL/GenBank/DDBJ databases">
        <title>Sequencing the genomes of 1000 actinobacteria strains.</title>
        <authorList>
            <person name="Klenk H.-P."/>
        </authorList>
    </citation>
    <scope>NUCLEOTIDE SEQUENCE [LARGE SCALE GENOMIC DNA]</scope>
    <source>
        <strain evidence="8 9">DSM 44551</strain>
    </source>
</reference>
<evidence type="ECO:0000313" key="9">
    <source>
        <dbReference type="Proteomes" id="UP000572635"/>
    </source>
</evidence>
<feature type="region of interest" description="Disordered" evidence="5">
    <location>
        <begin position="1"/>
        <end position="22"/>
    </location>
</feature>
<keyword evidence="2 6" id="KW-0812">Transmembrane</keyword>
<comment type="subcellular location">
    <subcellularLocation>
        <location evidence="1">Cell membrane</location>
        <topology evidence="1">Multi-pass membrane protein</topology>
    </subcellularLocation>
</comment>
<evidence type="ECO:0000256" key="5">
    <source>
        <dbReference type="SAM" id="MobiDB-lite"/>
    </source>
</evidence>
<evidence type="ECO:0000259" key="7">
    <source>
        <dbReference type="PROSITE" id="PS50850"/>
    </source>
</evidence>
<feature type="transmembrane region" description="Helical" evidence="6">
    <location>
        <begin position="126"/>
        <end position="147"/>
    </location>
</feature>
<feature type="transmembrane region" description="Helical" evidence="6">
    <location>
        <begin position="25"/>
        <end position="45"/>
    </location>
</feature>
<feature type="transmembrane region" description="Helical" evidence="6">
    <location>
        <begin position="70"/>
        <end position="89"/>
    </location>
</feature>
<dbReference type="InterPro" id="IPR001958">
    <property type="entry name" value="Tet-R_TetA/multi-R_MdtG-like"/>
</dbReference>
<dbReference type="CDD" id="cd17321">
    <property type="entry name" value="MFS_MMR_MDR_like"/>
    <property type="match status" value="1"/>
</dbReference>
<dbReference type="Gene3D" id="1.20.1720.10">
    <property type="entry name" value="Multidrug resistance protein D"/>
    <property type="match status" value="1"/>
</dbReference>
<feature type="transmembrane region" description="Helical" evidence="6">
    <location>
        <begin position="391"/>
        <end position="415"/>
    </location>
</feature>
<evidence type="ECO:0000313" key="8">
    <source>
        <dbReference type="EMBL" id="MBB5430327.1"/>
    </source>
</evidence>
<name>A0A7W8QH06_9ACTN</name>
<feature type="domain" description="Major facilitator superfamily (MFS) profile" evidence="7">
    <location>
        <begin position="35"/>
        <end position="492"/>
    </location>
</feature>
<sequence>MVTPTEEHAITTSTRPPERMPPESALLFGRTAAIVLAVILTADFIELLDATIVGVAAPAIAADLGAGDTALQWTAAGYTLAVGSGLITGGRLGDHYGRRRVFLLGLAGFMLASAGCGLAPDAGSLIAARIAQGLAGGLMIPQVFGVIRASFAPEARAAAFGAYGAVLGVASVAGPLLGGLLVEADLFGLGWRAIFWVNVPIALAGLIAGARFMPESRSAGAARPDLIGAALAAAAATLLLLPLIQLREWDRPWLTAALLALSGAAAALFLLRGRRLAARGGQPILDPALLKVRAFSAGLAVSLLFFGALGAHFLLLSLYLQFGTGRTALETGLVILPFAVGSIAASGIGVGVAHRAGRALLVTGALLLAASQLALIPLVSGGADPGYPVLAAPMLVGGLGLGLTAPPLVGVVLAGVPADDAGAAGGLLTTVSQIGNALGVAVLGAVFFARVEDTAAQGAAAAYGDALAATLPWQAACYLGAAALMALLPARAARTDY</sequence>
<feature type="transmembrane region" description="Helical" evidence="6">
    <location>
        <begin position="471"/>
        <end position="490"/>
    </location>
</feature>
<dbReference type="EMBL" id="JACHDB010000001">
    <property type="protein sequence ID" value="MBB5430327.1"/>
    <property type="molecule type" value="Genomic_DNA"/>
</dbReference>
<keyword evidence="9" id="KW-1185">Reference proteome</keyword>
<dbReference type="PANTHER" id="PTHR42718:SF39">
    <property type="entry name" value="ACTINORHODIN TRANSPORTER-RELATED"/>
    <property type="match status" value="1"/>
</dbReference>
<evidence type="ECO:0000256" key="4">
    <source>
        <dbReference type="ARBA" id="ARBA00023136"/>
    </source>
</evidence>
<dbReference type="Gene3D" id="1.20.1250.20">
    <property type="entry name" value="MFS general substrate transporter like domains"/>
    <property type="match status" value="1"/>
</dbReference>